<gene>
    <name evidence="8" type="ORF">IRI77_33090</name>
</gene>
<sequence>MMDASNESRLRRLDALFDQALSLPPERRQEFLSSLDEAVRESLERLLSFDGPSVLGEAIAGLAQIPLPETEPWHGQQVGPYRITREIGRGGMGTVFAAVRDGEFSQTVALKVATRAPYSHDFDERFREERQILARLEHPNIARLLDGGSTNEGLPYFAMELVSGEAIHNYCLNRALPLRERIELFLKVCDAVQYAHENLVVHRDLKPANILVDPSGQPKLLDFGIAKMMDPLLPGVTVTSLLPMTPDYSSPEQIQGRPITTRTDVYLLGLLLFELLCDSRAQTADTTSPAALERTVCERDVPVPSTAAPVSRRGALRGDLDSIVGTATRKPPEQRYASVKELAEDLRRHLDSRPISVRRNHRAYRLGRFLRRQWLPVTAAALVLLTGFAGGLSAWMQARRAERRFNQVRGIARTLMFDVENAIAELPSSVPAQKLVVESALTYLNGLAQEAGNDPQLLLELGAGYRRIGRIQGSYLAPSLGQAELANANFRLALSYLERAAQVPTSPLEVSMELAETHLSLSNAAQRSGHSLEATQHLHAALSAVQSEERRFPNHRELSRELARIYVEMCQDTGPGQPNPEFGRKAVDILEPLYRQAPSDRELQGQLANAYSAYGSTLLNARRAGEALPQYEKYVALGKAVIAGQPNSMSNRRNLMLAYAKVGDAWWGFPGISLGDRAKGLENFRLMLAQAAWMLEADPRSRSVATDYAMALMRLGSALPPQDDEAIRRLRESFLRMETLAGAEKNNQILRRSQMDVCLRLAGVYTSRKQPDSATKELRRAVEIGERATAADPKHVNLQTWLIRAYSALGRDIAARHNRAEAEGLIARCRPHSLLLGEFDKSPTGPAWRPRFQTWVADIYKLLGDAARARVEQKEAVNQWRTLAANRKLPAPLAAEMQKALAATGAAR</sequence>
<dbReference type="SUPFAM" id="SSF48452">
    <property type="entry name" value="TPR-like"/>
    <property type="match status" value="2"/>
</dbReference>
<keyword evidence="6" id="KW-0812">Transmembrane</keyword>
<dbReference type="SUPFAM" id="SSF56112">
    <property type="entry name" value="Protein kinase-like (PK-like)"/>
    <property type="match status" value="1"/>
</dbReference>
<keyword evidence="6" id="KW-0472">Membrane</keyword>
<organism evidence="8 9">
    <name type="scientific">Paludibaculum fermentans</name>
    <dbReference type="NCBI Taxonomy" id="1473598"/>
    <lineage>
        <taxon>Bacteria</taxon>
        <taxon>Pseudomonadati</taxon>
        <taxon>Acidobacteriota</taxon>
        <taxon>Terriglobia</taxon>
        <taxon>Bryobacterales</taxon>
        <taxon>Bryobacteraceae</taxon>
        <taxon>Paludibaculum</taxon>
    </lineage>
</organism>
<keyword evidence="4 5" id="KW-0067">ATP-binding</keyword>
<dbReference type="InterPro" id="IPR011009">
    <property type="entry name" value="Kinase-like_dom_sf"/>
</dbReference>
<evidence type="ECO:0000313" key="9">
    <source>
        <dbReference type="Proteomes" id="UP000593892"/>
    </source>
</evidence>
<keyword evidence="6" id="KW-1133">Transmembrane helix</keyword>
<evidence type="ECO:0000256" key="4">
    <source>
        <dbReference type="ARBA" id="ARBA00022840"/>
    </source>
</evidence>
<dbReference type="AlphaFoldDB" id="A0A7S7NPU1"/>
<proteinExistence type="predicted"/>
<feature type="transmembrane region" description="Helical" evidence="6">
    <location>
        <begin position="374"/>
        <end position="396"/>
    </location>
</feature>
<dbReference type="RefSeq" id="WP_194449205.1">
    <property type="nucleotide sequence ID" value="NZ_CP063849.1"/>
</dbReference>
<dbReference type="InterPro" id="IPR000719">
    <property type="entry name" value="Prot_kinase_dom"/>
</dbReference>
<dbReference type="PANTHER" id="PTHR43289">
    <property type="entry name" value="MITOGEN-ACTIVATED PROTEIN KINASE KINASE KINASE 20-RELATED"/>
    <property type="match status" value="1"/>
</dbReference>
<keyword evidence="1" id="KW-0808">Transferase</keyword>
<evidence type="ECO:0000256" key="6">
    <source>
        <dbReference type="SAM" id="Phobius"/>
    </source>
</evidence>
<dbReference type="InterPro" id="IPR017441">
    <property type="entry name" value="Protein_kinase_ATP_BS"/>
</dbReference>
<keyword evidence="3 8" id="KW-0418">Kinase</keyword>
<feature type="domain" description="Protein kinase" evidence="7">
    <location>
        <begin position="81"/>
        <end position="350"/>
    </location>
</feature>
<dbReference type="PROSITE" id="PS00107">
    <property type="entry name" value="PROTEIN_KINASE_ATP"/>
    <property type="match status" value="1"/>
</dbReference>
<protein>
    <submittedName>
        <fullName evidence="8">Protein kinase</fullName>
    </submittedName>
</protein>
<evidence type="ECO:0000256" key="1">
    <source>
        <dbReference type="ARBA" id="ARBA00022679"/>
    </source>
</evidence>
<keyword evidence="2 5" id="KW-0547">Nucleotide-binding</keyword>
<dbReference type="PROSITE" id="PS00108">
    <property type="entry name" value="PROTEIN_KINASE_ST"/>
    <property type="match status" value="1"/>
</dbReference>
<dbReference type="InterPro" id="IPR008271">
    <property type="entry name" value="Ser/Thr_kinase_AS"/>
</dbReference>
<dbReference type="InterPro" id="IPR011990">
    <property type="entry name" value="TPR-like_helical_dom_sf"/>
</dbReference>
<dbReference type="CDD" id="cd14014">
    <property type="entry name" value="STKc_PknB_like"/>
    <property type="match status" value="1"/>
</dbReference>
<name>A0A7S7NPU1_PALFE</name>
<dbReference type="Gene3D" id="3.30.200.20">
    <property type="entry name" value="Phosphorylase Kinase, domain 1"/>
    <property type="match status" value="1"/>
</dbReference>
<evidence type="ECO:0000256" key="2">
    <source>
        <dbReference type="ARBA" id="ARBA00022741"/>
    </source>
</evidence>
<keyword evidence="9" id="KW-1185">Reference proteome</keyword>
<dbReference type="GO" id="GO:0004674">
    <property type="term" value="F:protein serine/threonine kinase activity"/>
    <property type="evidence" value="ECO:0007669"/>
    <property type="project" value="TreeGrafter"/>
</dbReference>
<evidence type="ECO:0000259" key="7">
    <source>
        <dbReference type="PROSITE" id="PS50011"/>
    </source>
</evidence>
<dbReference type="GO" id="GO:0005524">
    <property type="term" value="F:ATP binding"/>
    <property type="evidence" value="ECO:0007669"/>
    <property type="project" value="UniProtKB-UniRule"/>
</dbReference>
<dbReference type="KEGG" id="pfer:IRI77_33090"/>
<evidence type="ECO:0000256" key="3">
    <source>
        <dbReference type="ARBA" id="ARBA00022777"/>
    </source>
</evidence>
<dbReference type="PROSITE" id="PS50011">
    <property type="entry name" value="PROTEIN_KINASE_DOM"/>
    <property type="match status" value="1"/>
</dbReference>
<dbReference type="SMART" id="SM00220">
    <property type="entry name" value="S_TKc"/>
    <property type="match status" value="1"/>
</dbReference>
<dbReference type="Gene3D" id="1.25.40.10">
    <property type="entry name" value="Tetratricopeptide repeat domain"/>
    <property type="match status" value="1"/>
</dbReference>
<dbReference type="PANTHER" id="PTHR43289:SF34">
    <property type="entry name" value="SERINE_THREONINE-PROTEIN KINASE YBDM-RELATED"/>
    <property type="match status" value="1"/>
</dbReference>
<dbReference type="EMBL" id="CP063849">
    <property type="protein sequence ID" value="QOY87538.1"/>
    <property type="molecule type" value="Genomic_DNA"/>
</dbReference>
<dbReference type="Proteomes" id="UP000593892">
    <property type="component" value="Chromosome"/>
</dbReference>
<evidence type="ECO:0000313" key="8">
    <source>
        <dbReference type="EMBL" id="QOY87538.1"/>
    </source>
</evidence>
<accession>A0A7S7NPU1</accession>
<dbReference type="Gene3D" id="1.10.510.10">
    <property type="entry name" value="Transferase(Phosphotransferase) domain 1"/>
    <property type="match status" value="1"/>
</dbReference>
<dbReference type="Pfam" id="PF00069">
    <property type="entry name" value="Pkinase"/>
    <property type="match status" value="1"/>
</dbReference>
<evidence type="ECO:0000256" key="5">
    <source>
        <dbReference type="PROSITE-ProRule" id="PRU10141"/>
    </source>
</evidence>
<feature type="binding site" evidence="5">
    <location>
        <position position="111"/>
    </location>
    <ligand>
        <name>ATP</name>
        <dbReference type="ChEBI" id="CHEBI:30616"/>
    </ligand>
</feature>
<reference evidence="8 9" key="1">
    <citation type="submission" date="2020-10" db="EMBL/GenBank/DDBJ databases">
        <title>Complete genome sequence of Paludibaculum fermentans P105T, a facultatively anaerobic acidobacterium capable of dissimilatory Fe(III) reduction.</title>
        <authorList>
            <person name="Dedysh S.N."/>
            <person name="Beletsky A.V."/>
            <person name="Kulichevskaya I.S."/>
            <person name="Mardanov A.V."/>
            <person name="Ravin N.V."/>
        </authorList>
    </citation>
    <scope>NUCLEOTIDE SEQUENCE [LARGE SCALE GENOMIC DNA]</scope>
    <source>
        <strain evidence="8 9">P105</strain>
    </source>
</reference>